<comment type="subcellular location">
    <subcellularLocation>
        <location evidence="1">Cell outer membrane</location>
    </subcellularLocation>
</comment>
<evidence type="ECO:0000256" key="1">
    <source>
        <dbReference type="ARBA" id="ARBA00004442"/>
    </source>
</evidence>
<evidence type="ECO:0000256" key="4">
    <source>
        <dbReference type="PROSITE-ProRule" id="PRU00473"/>
    </source>
</evidence>
<name>A0A1H6LAR6_9BACT</name>
<feature type="compositionally biased region" description="Basic and acidic residues" evidence="5">
    <location>
        <begin position="36"/>
        <end position="50"/>
    </location>
</feature>
<organism evidence="7 8">
    <name type="scientific">Akkermansia glycaniphila</name>
    <dbReference type="NCBI Taxonomy" id="1679444"/>
    <lineage>
        <taxon>Bacteria</taxon>
        <taxon>Pseudomonadati</taxon>
        <taxon>Verrucomicrobiota</taxon>
        <taxon>Verrucomicrobiia</taxon>
        <taxon>Verrucomicrobiales</taxon>
        <taxon>Akkermansiaceae</taxon>
        <taxon>Akkermansia</taxon>
    </lineage>
</organism>
<dbReference type="InterPro" id="IPR006665">
    <property type="entry name" value="OmpA-like"/>
</dbReference>
<dbReference type="PANTHER" id="PTHR30329">
    <property type="entry name" value="STATOR ELEMENT OF FLAGELLAR MOTOR COMPLEX"/>
    <property type="match status" value="1"/>
</dbReference>
<accession>A0A1H6LAR6</accession>
<keyword evidence="3" id="KW-0998">Cell outer membrane</keyword>
<proteinExistence type="predicted"/>
<feature type="domain" description="OmpA-like" evidence="6">
    <location>
        <begin position="313"/>
        <end position="436"/>
    </location>
</feature>
<dbReference type="EMBL" id="LT629973">
    <property type="protein sequence ID" value="SEH81663.1"/>
    <property type="molecule type" value="Genomic_DNA"/>
</dbReference>
<sequence>MNFRRFLVPFFVSALLTSLLILVVQLRRPSEPAADSTRKAAAESPAAREEVAEDVPDEHVATAPGRVDQPEVPVVNVRQATRSDRSLVDALAKAVQEKDGDAVEKLVQSGVLDEEGSAVLKKWVEDKGVKLRGDKAVEAVGSADGGRMMRYRLYGEDGRNLLVDLVRDAEGAWKVKSVQEEDEKAAADCTRDALTVADSFVKAVRKGDFHAARRLTRGKAVNDATIAGLCMVFEEGDYALRDREPIKVMLENESNAGFLVYLRSAAGKTANMGLELAKGDAGKWAVENVSMDALLDSYAQRGNQEGGFYFPLVKNPKGGDSVALFFGFDEAELTPRSLRQLAIVADLLKASSRHLEISGHTDDLGSDAYNRRLSGRRAQAVKDALVKLGVPASQVSTKAMGKIQPRRTYAAGSADEELESIRGENRRAEIYLDFVEEDA</sequence>
<dbReference type="Gene3D" id="3.30.1330.60">
    <property type="entry name" value="OmpA-like domain"/>
    <property type="match status" value="1"/>
</dbReference>
<dbReference type="STRING" id="1679444.PYTT_0958"/>
<dbReference type="InterPro" id="IPR036737">
    <property type="entry name" value="OmpA-like_sf"/>
</dbReference>
<reference evidence="8" key="1">
    <citation type="submission" date="2016-09" db="EMBL/GenBank/DDBJ databases">
        <authorList>
            <person name="Koehorst J."/>
        </authorList>
    </citation>
    <scope>NUCLEOTIDE SEQUENCE [LARGE SCALE GENOMIC DNA]</scope>
</reference>
<dbReference type="AlphaFoldDB" id="A0A1H6LAR6"/>
<evidence type="ECO:0000259" key="6">
    <source>
        <dbReference type="PROSITE" id="PS51123"/>
    </source>
</evidence>
<evidence type="ECO:0000256" key="3">
    <source>
        <dbReference type="ARBA" id="ARBA00023237"/>
    </source>
</evidence>
<evidence type="ECO:0000313" key="7">
    <source>
        <dbReference type="EMBL" id="SEH81663.1"/>
    </source>
</evidence>
<protein>
    <submittedName>
        <fullName evidence="7">Outer membrane protein bacterial</fullName>
    </submittedName>
</protein>
<keyword evidence="2 4" id="KW-0472">Membrane</keyword>
<dbReference type="Proteomes" id="UP000176204">
    <property type="component" value="Chromosome I"/>
</dbReference>
<dbReference type="GO" id="GO:0009279">
    <property type="term" value="C:cell outer membrane"/>
    <property type="evidence" value="ECO:0007669"/>
    <property type="project" value="UniProtKB-SubCell"/>
</dbReference>
<dbReference type="KEGG" id="agl:PYTT_0958"/>
<dbReference type="PROSITE" id="PS51123">
    <property type="entry name" value="OMPA_2"/>
    <property type="match status" value="1"/>
</dbReference>
<evidence type="ECO:0000313" key="8">
    <source>
        <dbReference type="Proteomes" id="UP000176204"/>
    </source>
</evidence>
<evidence type="ECO:0000256" key="5">
    <source>
        <dbReference type="SAM" id="MobiDB-lite"/>
    </source>
</evidence>
<dbReference type="InterPro" id="IPR006664">
    <property type="entry name" value="OMP_bac"/>
</dbReference>
<dbReference type="CDD" id="cd07185">
    <property type="entry name" value="OmpA_C-like"/>
    <property type="match status" value="1"/>
</dbReference>
<dbReference type="PRINTS" id="PR01021">
    <property type="entry name" value="OMPADOMAIN"/>
</dbReference>
<evidence type="ECO:0000256" key="2">
    <source>
        <dbReference type="ARBA" id="ARBA00023136"/>
    </source>
</evidence>
<dbReference type="InterPro" id="IPR050330">
    <property type="entry name" value="Bact_OuterMem_StrucFunc"/>
</dbReference>
<dbReference type="Pfam" id="PF00691">
    <property type="entry name" value="OmpA"/>
    <property type="match status" value="1"/>
</dbReference>
<dbReference type="PANTHER" id="PTHR30329:SF21">
    <property type="entry name" value="LIPOPROTEIN YIAD-RELATED"/>
    <property type="match status" value="1"/>
</dbReference>
<feature type="region of interest" description="Disordered" evidence="5">
    <location>
        <begin position="32"/>
        <end position="68"/>
    </location>
</feature>
<keyword evidence="8" id="KW-1185">Reference proteome</keyword>
<gene>
    <name evidence="7" type="ORF">PYTT_0958</name>
</gene>
<dbReference type="SUPFAM" id="SSF103088">
    <property type="entry name" value="OmpA-like"/>
    <property type="match status" value="1"/>
</dbReference>